<name>A0A7S3S0Z2_EMIHU</name>
<dbReference type="EMBL" id="HBIR01015462">
    <property type="protein sequence ID" value="CAE0540191.1"/>
    <property type="molecule type" value="Transcribed_RNA"/>
</dbReference>
<feature type="signal peptide" evidence="1">
    <location>
        <begin position="1"/>
        <end position="20"/>
    </location>
</feature>
<evidence type="ECO:0000256" key="1">
    <source>
        <dbReference type="SAM" id="SignalP"/>
    </source>
</evidence>
<reference evidence="2" key="1">
    <citation type="submission" date="2021-01" db="EMBL/GenBank/DDBJ databases">
        <authorList>
            <person name="Corre E."/>
            <person name="Pelletier E."/>
            <person name="Niang G."/>
            <person name="Scheremetjew M."/>
            <person name="Finn R."/>
            <person name="Kale V."/>
            <person name="Holt S."/>
            <person name="Cochrane G."/>
            <person name="Meng A."/>
            <person name="Brown T."/>
            <person name="Cohen L."/>
        </authorList>
    </citation>
    <scope>NUCLEOTIDE SEQUENCE</scope>
    <source>
        <strain evidence="2">379</strain>
    </source>
</reference>
<gene>
    <name evidence="2" type="ORF">EHUX00137_LOCUS11463</name>
</gene>
<evidence type="ECO:0000313" key="2">
    <source>
        <dbReference type="EMBL" id="CAE0540191.1"/>
    </source>
</evidence>
<proteinExistence type="predicted"/>
<organism evidence="2">
    <name type="scientific">Emiliania huxleyi</name>
    <name type="common">Coccolithophore</name>
    <name type="synonym">Pontosphaera huxleyi</name>
    <dbReference type="NCBI Taxonomy" id="2903"/>
    <lineage>
        <taxon>Eukaryota</taxon>
        <taxon>Haptista</taxon>
        <taxon>Haptophyta</taxon>
        <taxon>Prymnesiophyceae</taxon>
        <taxon>Isochrysidales</taxon>
        <taxon>Noelaerhabdaceae</taxon>
        <taxon>Emiliania</taxon>
    </lineage>
</organism>
<dbReference type="AlphaFoldDB" id="A0A7S3S0Z2"/>
<feature type="chain" id="PRO_5030672842" evidence="1">
    <location>
        <begin position="21"/>
        <end position="419"/>
    </location>
</feature>
<keyword evidence="1" id="KW-0732">Signal</keyword>
<accession>A0A7S3S0Z2</accession>
<sequence length="419" mass="43561">MFALACLLAGFSPLPEPTAGGETEWLEMAVAGLLSKELAGREPEGRALGEARRQLVGGEKPPSPPSPPPVCGDLFVGEAHSAITGAAAAVQDGSVLEVCETVCEANKRCYCGVLKGAVLDALPEGPLRLTANTAITTACLTSFNWKKLVCTPACKAISSAVADSSAPANLQMATDASCVSVATGVTDAWCQETCSNQAQCPTTVCRCEPDEPAGRRLQFAQEAEVSDTINGFLLDGSRSDLLELSLAKLLTPHLLGSGFFTEPIVATTRGGAIDHGSRRLANGDCADTLAADAVMAVRHTTAFVTAPYKDRTDMCKTLCTENKDCYCHILKGPLVDNALEQSSMSTAGVASIKSAIFGACATSLTWRTSACVPACNVVAATTTVVEGALSYLESVLQIFGLSVAELVRKQLLKPLAQAA</sequence>
<protein>
    <submittedName>
        <fullName evidence="2">Uncharacterized protein</fullName>
    </submittedName>
</protein>